<dbReference type="InterPro" id="IPR004919">
    <property type="entry name" value="GmrSD_N"/>
</dbReference>
<dbReference type="InterPro" id="IPR007421">
    <property type="entry name" value="Schlafen_AlbA_2_dom"/>
</dbReference>
<name>A0A543ING4_9ACTN</name>
<evidence type="ECO:0000259" key="1">
    <source>
        <dbReference type="Pfam" id="PF03235"/>
    </source>
</evidence>
<organism evidence="3 4">
    <name type="scientific">Actinomadura hallensis</name>
    <dbReference type="NCBI Taxonomy" id="337895"/>
    <lineage>
        <taxon>Bacteria</taxon>
        <taxon>Bacillati</taxon>
        <taxon>Actinomycetota</taxon>
        <taxon>Actinomycetes</taxon>
        <taxon>Streptosporangiales</taxon>
        <taxon>Thermomonosporaceae</taxon>
        <taxon>Actinomadura</taxon>
    </lineage>
</organism>
<proteinExistence type="predicted"/>
<dbReference type="EMBL" id="VFPO01000001">
    <property type="protein sequence ID" value="TQM72135.1"/>
    <property type="molecule type" value="Genomic_DNA"/>
</dbReference>
<dbReference type="RefSeq" id="WP_141974574.1">
    <property type="nucleotide sequence ID" value="NZ_VFPO01000001.1"/>
</dbReference>
<evidence type="ECO:0000259" key="2">
    <source>
        <dbReference type="Pfam" id="PF04326"/>
    </source>
</evidence>
<keyword evidence="4" id="KW-1185">Reference proteome</keyword>
<dbReference type="InterPro" id="IPR038461">
    <property type="entry name" value="Schlafen_AlbA_2_dom_sf"/>
</dbReference>
<evidence type="ECO:0008006" key="5">
    <source>
        <dbReference type="Google" id="ProtNLM"/>
    </source>
</evidence>
<evidence type="ECO:0000313" key="4">
    <source>
        <dbReference type="Proteomes" id="UP000316706"/>
    </source>
</evidence>
<comment type="caution">
    <text evidence="3">The sequence shown here is derived from an EMBL/GenBank/DDBJ whole genome shotgun (WGS) entry which is preliminary data.</text>
</comment>
<dbReference type="PANTHER" id="PTHR37292">
    <property type="entry name" value="VNG6097C"/>
    <property type="match status" value="1"/>
</dbReference>
<dbReference type="OrthoDB" id="9787127at2"/>
<dbReference type="Gene3D" id="3.30.950.30">
    <property type="entry name" value="Schlafen, AAA domain"/>
    <property type="match status" value="1"/>
</dbReference>
<dbReference type="PANTHER" id="PTHR37292:SF2">
    <property type="entry name" value="DUF262 DOMAIN-CONTAINING PROTEIN"/>
    <property type="match status" value="1"/>
</dbReference>
<feature type="domain" description="Schlafen AlbA-2" evidence="2">
    <location>
        <begin position="603"/>
        <end position="743"/>
    </location>
</feature>
<dbReference type="Pfam" id="PF03235">
    <property type="entry name" value="GmrSD_N"/>
    <property type="match status" value="1"/>
</dbReference>
<accession>A0A543ING4</accession>
<dbReference type="Proteomes" id="UP000316706">
    <property type="component" value="Unassembled WGS sequence"/>
</dbReference>
<protein>
    <recommendedName>
        <fullName evidence="5">DNA-binding protein</fullName>
    </recommendedName>
</protein>
<evidence type="ECO:0000313" key="3">
    <source>
        <dbReference type="EMBL" id="TQM72135.1"/>
    </source>
</evidence>
<sequence length="757" mass="85537">MPPALYRDTGYSLSHLVEDIRNGRIGLPDIQRPFVWSATKVRDLLDSMYRGYPVGTLMFWETGAEVGTRQIGVEDSDRAPQLLIVDGQQRLTSLFAVLTGRPVLTKSFEQRHIRIGFRPKDQTFEVTDAAIERDANFIPDITALWSEGYKTRVRQFFDRLSRTLGEELPDARRDELEERIDRVRDLRDFRFQVIELDQSADEEQVAEIFVRINSEGVKLNQSDFILTLMSVHWEKGRRQLEDFCRAAVDPTVTGPSPRNPFLDPSPDQLLRVAVAVAFRRARLQHVYSILRGKDLESGEVSPGRRQEQFDALATAQEKVLDLTNWHEFLKSVAMAGFRSRKMITSDSALLYSYTLWLIGRHDFGLQAEDLRPAIARWFFMAHTTSRYSASPESQMESDLGRVTNLPAGDGSAFLAELDRIVAANFTGDYWEISLPNRLDASSSRSPALFAYLAALNILDAEVLFGDMRIRDLLDPMDAAPRSLGRDRLFPRKYLESQGITGVRQTNAIANMTYIDWPAEERNQSDAPSDYLPRIAEKIEPQVLARQYRWHALPMGWEQLDYPVFLERRRQLIARVVQEGFNAITDGRKRLEPVSVSDLIAAGESQTTEFKASGRWNVHTKQHDPRLGQILVKAVCGFLNAEGGTLLVGVADDGEILGIEDDLATFGAKQNVDSYELFIRQLLDDNLSAPTASTVRIRFPEVDGRTICQLSVASSGKPVFAKAAKGGAGPTEFWVRVGNATKQLYGEDLIKYQEQHWG</sequence>
<feature type="domain" description="GmrSD restriction endonucleases N-terminal" evidence="1">
    <location>
        <begin position="14"/>
        <end position="226"/>
    </location>
</feature>
<dbReference type="Pfam" id="PF04326">
    <property type="entry name" value="SLFN_AlbA_2"/>
    <property type="match status" value="1"/>
</dbReference>
<gene>
    <name evidence="3" type="ORF">FHX41_5924</name>
</gene>
<dbReference type="AlphaFoldDB" id="A0A543ING4"/>
<reference evidence="3 4" key="1">
    <citation type="submission" date="2019-06" db="EMBL/GenBank/DDBJ databases">
        <title>Sequencing the genomes of 1000 actinobacteria strains.</title>
        <authorList>
            <person name="Klenk H.-P."/>
        </authorList>
    </citation>
    <scope>NUCLEOTIDE SEQUENCE [LARGE SCALE GENOMIC DNA]</scope>
    <source>
        <strain evidence="3 4">DSM 45043</strain>
    </source>
</reference>